<evidence type="ECO:0000256" key="2">
    <source>
        <dbReference type="ARBA" id="ARBA00022737"/>
    </source>
</evidence>
<reference evidence="3 4" key="1">
    <citation type="journal article" date="2022" name="bioRxiv">
        <title>Genomics of Preaxostyla Flagellates Illuminates Evolutionary Transitions and the Path Towards Mitochondrial Loss.</title>
        <authorList>
            <person name="Novak L.V.F."/>
            <person name="Treitli S.C."/>
            <person name="Pyrih J."/>
            <person name="Halakuc P."/>
            <person name="Pipaliya S.V."/>
            <person name="Vacek V."/>
            <person name="Brzon O."/>
            <person name="Soukal P."/>
            <person name="Eme L."/>
            <person name="Dacks J.B."/>
            <person name="Karnkowska A."/>
            <person name="Elias M."/>
            <person name="Hampl V."/>
        </authorList>
    </citation>
    <scope>NUCLEOTIDE SEQUENCE [LARGE SCALE GENOMIC DNA]</scope>
    <source>
        <strain evidence="3">NAU3</strain>
        <tissue evidence="3">Gut</tissue>
    </source>
</reference>
<evidence type="ECO:0000313" key="4">
    <source>
        <dbReference type="Proteomes" id="UP001281761"/>
    </source>
</evidence>
<dbReference type="EMBL" id="JARBJD010000073">
    <property type="protein sequence ID" value="KAK2954852.1"/>
    <property type="molecule type" value="Genomic_DNA"/>
</dbReference>
<dbReference type="Gene3D" id="3.80.10.10">
    <property type="entry name" value="Ribonuclease Inhibitor"/>
    <property type="match status" value="1"/>
</dbReference>
<dbReference type="Proteomes" id="UP001281761">
    <property type="component" value="Unassembled WGS sequence"/>
</dbReference>
<comment type="caution">
    <text evidence="3">The sequence shown here is derived from an EMBL/GenBank/DDBJ whole genome shotgun (WGS) entry which is preliminary data.</text>
</comment>
<keyword evidence="2" id="KW-0677">Repeat</keyword>
<sequence length="183" mass="20457">MNFSLSPPIPTLTLNLPGTLDVSFNLLAIIPSSISQLTSLVKVNFGFNKIKEVPNELFRLPTLTHLIQTHKKLTSFPYDPAMSLKVELSLEIVDPLSNSMIYEKTGTGMHHGAVLCALERLSLASHRLTSVPLPVSQWKTNGTETARRGRLLLQTQEHEGFQERVDQDLKNRIRADPLGYTQI</sequence>
<protein>
    <submittedName>
        <fullName evidence="3">Uncharacterized protein</fullName>
    </submittedName>
</protein>
<dbReference type="PANTHER" id="PTHR48051">
    <property type="match status" value="1"/>
</dbReference>
<dbReference type="SUPFAM" id="SSF52058">
    <property type="entry name" value="L domain-like"/>
    <property type="match status" value="1"/>
</dbReference>
<accession>A0ABQ9XTQ2</accession>
<evidence type="ECO:0000256" key="1">
    <source>
        <dbReference type="ARBA" id="ARBA00022614"/>
    </source>
</evidence>
<organism evidence="3 4">
    <name type="scientific">Blattamonas nauphoetae</name>
    <dbReference type="NCBI Taxonomy" id="2049346"/>
    <lineage>
        <taxon>Eukaryota</taxon>
        <taxon>Metamonada</taxon>
        <taxon>Preaxostyla</taxon>
        <taxon>Oxymonadida</taxon>
        <taxon>Blattamonas</taxon>
    </lineage>
</organism>
<keyword evidence="4" id="KW-1185">Reference proteome</keyword>
<name>A0ABQ9XTQ2_9EUKA</name>
<evidence type="ECO:0000313" key="3">
    <source>
        <dbReference type="EMBL" id="KAK2954852.1"/>
    </source>
</evidence>
<proteinExistence type="predicted"/>
<dbReference type="InterPro" id="IPR032675">
    <property type="entry name" value="LRR_dom_sf"/>
</dbReference>
<gene>
    <name evidence="3" type="ORF">BLNAU_10182</name>
</gene>
<dbReference type="PANTHER" id="PTHR48051:SF1">
    <property type="entry name" value="RAS SUPPRESSOR PROTEIN 1"/>
    <property type="match status" value="1"/>
</dbReference>
<keyword evidence="1" id="KW-0433">Leucine-rich repeat</keyword>
<dbReference type="InterPro" id="IPR050216">
    <property type="entry name" value="LRR_domain-containing"/>
</dbReference>